<gene>
    <name evidence="1" type="ORF">STAS_03062</name>
</gene>
<name>A0A5A7P3P1_STRAF</name>
<protein>
    <submittedName>
        <fullName evidence="1">10-methenyltetrahydromethanopterin hydrogenase</fullName>
    </submittedName>
</protein>
<dbReference type="AlphaFoldDB" id="A0A5A7P3P1"/>
<evidence type="ECO:0000313" key="2">
    <source>
        <dbReference type="Proteomes" id="UP000325081"/>
    </source>
</evidence>
<accession>A0A5A7P3P1</accession>
<reference evidence="2" key="1">
    <citation type="journal article" date="2019" name="Curr. Biol.">
        <title>Genome Sequence of Striga asiatica Provides Insight into the Evolution of Plant Parasitism.</title>
        <authorList>
            <person name="Yoshida S."/>
            <person name="Kim S."/>
            <person name="Wafula E.K."/>
            <person name="Tanskanen J."/>
            <person name="Kim Y.M."/>
            <person name="Honaas L."/>
            <person name="Yang Z."/>
            <person name="Spallek T."/>
            <person name="Conn C.E."/>
            <person name="Ichihashi Y."/>
            <person name="Cheong K."/>
            <person name="Cui S."/>
            <person name="Der J.P."/>
            <person name="Gundlach H."/>
            <person name="Jiao Y."/>
            <person name="Hori C."/>
            <person name="Ishida J.K."/>
            <person name="Kasahara H."/>
            <person name="Kiba T."/>
            <person name="Kim M.S."/>
            <person name="Koo N."/>
            <person name="Laohavisit A."/>
            <person name="Lee Y.H."/>
            <person name="Lumba S."/>
            <person name="McCourt P."/>
            <person name="Mortimer J.C."/>
            <person name="Mutuku J.M."/>
            <person name="Nomura T."/>
            <person name="Sasaki-Sekimoto Y."/>
            <person name="Seto Y."/>
            <person name="Wang Y."/>
            <person name="Wakatake T."/>
            <person name="Sakakibara H."/>
            <person name="Demura T."/>
            <person name="Yamaguchi S."/>
            <person name="Yoneyama K."/>
            <person name="Manabe R.I."/>
            <person name="Nelson D.C."/>
            <person name="Schulman A.H."/>
            <person name="Timko M.P."/>
            <person name="dePamphilis C.W."/>
            <person name="Choi D."/>
            <person name="Shirasu K."/>
        </authorList>
    </citation>
    <scope>NUCLEOTIDE SEQUENCE [LARGE SCALE GENOMIC DNA]</scope>
    <source>
        <strain evidence="2">cv. UVA1</strain>
    </source>
</reference>
<dbReference type="EMBL" id="BKCP01001780">
    <property type="protein sequence ID" value="GER27359.1"/>
    <property type="molecule type" value="Genomic_DNA"/>
</dbReference>
<evidence type="ECO:0000313" key="1">
    <source>
        <dbReference type="EMBL" id="GER27359.1"/>
    </source>
</evidence>
<organism evidence="1 2">
    <name type="scientific">Striga asiatica</name>
    <name type="common">Asiatic witchweed</name>
    <name type="synonym">Buchnera asiatica</name>
    <dbReference type="NCBI Taxonomy" id="4170"/>
    <lineage>
        <taxon>Eukaryota</taxon>
        <taxon>Viridiplantae</taxon>
        <taxon>Streptophyta</taxon>
        <taxon>Embryophyta</taxon>
        <taxon>Tracheophyta</taxon>
        <taxon>Spermatophyta</taxon>
        <taxon>Magnoliopsida</taxon>
        <taxon>eudicotyledons</taxon>
        <taxon>Gunneridae</taxon>
        <taxon>Pentapetalae</taxon>
        <taxon>asterids</taxon>
        <taxon>lamiids</taxon>
        <taxon>Lamiales</taxon>
        <taxon>Orobanchaceae</taxon>
        <taxon>Buchnereae</taxon>
        <taxon>Striga</taxon>
    </lineage>
</organism>
<sequence length="145" mass="16231">MHTKRKSSRSIIIARQRHSSLIFVPEWTRKTSHHQRLRKRLAFCSQELVGILFVLVASSPLDSSKLPTWLVPPVSPGQALIPKWPNCRFTASALPTRSGPYTGPSPATSTGHALATEPSPFTSAMRCLVEPCLWMSWNMPLDLRE</sequence>
<keyword evidence="2" id="KW-1185">Reference proteome</keyword>
<dbReference type="Proteomes" id="UP000325081">
    <property type="component" value="Unassembled WGS sequence"/>
</dbReference>
<comment type="caution">
    <text evidence="1">The sequence shown here is derived from an EMBL/GenBank/DDBJ whole genome shotgun (WGS) entry which is preliminary data.</text>
</comment>
<proteinExistence type="predicted"/>